<dbReference type="OrthoDB" id="6288734at2759"/>
<gene>
    <name evidence="2" type="ORF">Ocin01_14502</name>
</gene>
<comment type="caution">
    <text evidence="2">The sequence shown here is derived from an EMBL/GenBank/DDBJ whole genome shotgun (WGS) entry which is preliminary data.</text>
</comment>
<evidence type="ECO:0008006" key="4">
    <source>
        <dbReference type="Google" id="ProtNLM"/>
    </source>
</evidence>
<reference evidence="2 3" key="1">
    <citation type="journal article" date="2016" name="Genome Biol. Evol.">
        <title>Gene Family Evolution Reflects Adaptation to Soil Environmental Stressors in the Genome of the Collembolan Orchesella cincta.</title>
        <authorList>
            <person name="Faddeeva-Vakhrusheva A."/>
            <person name="Derks M.F."/>
            <person name="Anvar S.Y."/>
            <person name="Agamennone V."/>
            <person name="Suring W."/>
            <person name="Smit S."/>
            <person name="van Straalen N.M."/>
            <person name="Roelofs D."/>
        </authorList>
    </citation>
    <scope>NUCLEOTIDE SEQUENCE [LARGE SCALE GENOMIC DNA]</scope>
    <source>
        <tissue evidence="2">Mixed pool</tissue>
    </source>
</reference>
<dbReference type="Proteomes" id="UP000094527">
    <property type="component" value="Unassembled WGS sequence"/>
</dbReference>
<feature type="region of interest" description="Disordered" evidence="1">
    <location>
        <begin position="1"/>
        <end position="25"/>
    </location>
</feature>
<sequence>MTPLEMLETSKMANGTPNEEKKKKQGLISRLPIPFVKGQPADIQKMNVENLRRFINFACSCCEEVDLPNSANPSIQTPLWWPTAITFDKSLKLRRGLKSREHQKHLALLVWKLYESYGFASLLAVSAELSDSRSKRFTLDKGPINWKVVDAIGRTIAVVDQRTRAYDANPRVVLEPIPNLNSVKEILQTKQVKKVLPKRNSKVKRALFESENEDELNNCKFCLKHFTYREFCEDHEKVCPKGPPKSEPSQESFLSSLGLHGISRRKEESDNANSDEVAPPAIHIGRTLRKLPKRNQLLSLIRNNPIPITSGPGKRFLSELAEKVEISYPPAYEICCKPKSGMGMSEPKFATVTKRTILKDGENPHVYSQGKLQRTKRYQELVVGLSESSWPAFNKCKRARLCLEKVDCTTKKIKVKECVATTSYLQRRFNAALSPQVKLFDIMKFPLSKGSWGSAAPLKLPKEIEMVQTDTISAAY</sequence>
<organism evidence="2 3">
    <name type="scientific">Orchesella cincta</name>
    <name type="common">Springtail</name>
    <name type="synonym">Podura cincta</name>
    <dbReference type="NCBI Taxonomy" id="48709"/>
    <lineage>
        <taxon>Eukaryota</taxon>
        <taxon>Metazoa</taxon>
        <taxon>Ecdysozoa</taxon>
        <taxon>Arthropoda</taxon>
        <taxon>Hexapoda</taxon>
        <taxon>Collembola</taxon>
        <taxon>Entomobryomorpha</taxon>
        <taxon>Entomobryoidea</taxon>
        <taxon>Orchesellidae</taxon>
        <taxon>Orchesellinae</taxon>
        <taxon>Orchesella</taxon>
    </lineage>
</organism>
<evidence type="ECO:0000256" key="1">
    <source>
        <dbReference type="SAM" id="MobiDB-lite"/>
    </source>
</evidence>
<evidence type="ECO:0000313" key="3">
    <source>
        <dbReference type="Proteomes" id="UP000094527"/>
    </source>
</evidence>
<proteinExistence type="predicted"/>
<protein>
    <recommendedName>
        <fullName evidence="4">Nuclear respiratory factor 1</fullName>
    </recommendedName>
</protein>
<dbReference type="AlphaFoldDB" id="A0A1D2MGR8"/>
<name>A0A1D2MGR8_ORCCI</name>
<accession>A0A1D2MGR8</accession>
<dbReference type="OMA" id="EESDNAN"/>
<dbReference type="EMBL" id="LJIJ01001303">
    <property type="protein sequence ID" value="ODM92179.1"/>
    <property type="molecule type" value="Genomic_DNA"/>
</dbReference>
<keyword evidence="3" id="KW-1185">Reference proteome</keyword>
<evidence type="ECO:0000313" key="2">
    <source>
        <dbReference type="EMBL" id="ODM92179.1"/>
    </source>
</evidence>